<dbReference type="InterPro" id="IPR015063">
    <property type="entry name" value="USP8_dimer"/>
</dbReference>
<evidence type="ECO:0000256" key="6">
    <source>
        <dbReference type="ARBA" id="ARBA00022801"/>
    </source>
</evidence>
<feature type="compositionally biased region" description="Polar residues" evidence="9">
    <location>
        <begin position="167"/>
        <end position="199"/>
    </location>
</feature>
<protein>
    <submittedName>
        <fullName evidence="11">AMSH-like protease isoform X2</fullName>
    </submittedName>
</protein>
<comment type="similarity">
    <text evidence="2">Belongs to the peptidase M67C family.</text>
</comment>
<keyword evidence="3 11" id="KW-0645">Protease</keyword>
<dbReference type="CDD" id="cd08066">
    <property type="entry name" value="MPN_AMSH_like"/>
    <property type="match status" value="1"/>
</dbReference>
<dbReference type="GO" id="GO:0016020">
    <property type="term" value="C:membrane"/>
    <property type="evidence" value="ECO:0007669"/>
    <property type="project" value="TreeGrafter"/>
</dbReference>
<gene>
    <name evidence="11" type="ORF">LOD99_14383</name>
</gene>
<evidence type="ECO:0000256" key="7">
    <source>
        <dbReference type="ARBA" id="ARBA00022833"/>
    </source>
</evidence>
<organism evidence="11 12">
    <name type="scientific">Oopsacas minuta</name>
    <dbReference type="NCBI Taxonomy" id="111878"/>
    <lineage>
        <taxon>Eukaryota</taxon>
        <taxon>Metazoa</taxon>
        <taxon>Porifera</taxon>
        <taxon>Hexactinellida</taxon>
        <taxon>Hexasterophora</taxon>
        <taxon>Lyssacinosida</taxon>
        <taxon>Leucopsacidae</taxon>
        <taxon>Oopsacas</taxon>
    </lineage>
</organism>
<sequence length="499" mass="54673">MNPMSAEFAESGYKAWSEFDPSAHVRELSKSGGNVEVDNNLSPARYIRAMNQMEKTSRYYLNDGKHEQAYVLLNKLVTIFVEKLPTHPAYKTLDSKSRAEGNKIVNRAFPIAEDLKSKLVQKYTHLKDNSLKEFNQKLESIASSTLHQVESVVSQDVDTAVKDASQDITPEQLTSEQNSQTDNPSDSATQILIPQSDITPSPSDVPHPESPPPSYSPPSAPTPTAPSRGSVKKLVHSYSKLLTDAEGVDSYITKPLPSATKNDHRSSHMQSFAVGPMASGSTWGAGPLVNPLYSLPSQITSNTLMSPTSNLLTSSISSGLVGLRSVIIPQDIRQKFEIISQTNSNNKVETCGILCGVLKDGEEGESLQVTHLVIPKQKGGPDSCDTLDEHDLFEFQDKNDLITIGWIHTHPTQTAFLSSVDQHTQASYQILLDEAVALVLAPKYNELGVFSLTSPQGLFYVNSCKKPGFHPHPRVPPLFNTCSHVHFSSTILIQIADLR</sequence>
<dbReference type="Gene3D" id="3.40.140.10">
    <property type="entry name" value="Cytidine Deaminase, domain 2"/>
    <property type="match status" value="1"/>
</dbReference>
<proteinExistence type="inferred from homology"/>
<dbReference type="InterPro" id="IPR044098">
    <property type="entry name" value="STAMBP/STALP-like_MPN"/>
</dbReference>
<evidence type="ECO:0000256" key="5">
    <source>
        <dbReference type="ARBA" id="ARBA00022786"/>
    </source>
</evidence>
<dbReference type="GO" id="GO:0140492">
    <property type="term" value="F:metal-dependent deubiquitinase activity"/>
    <property type="evidence" value="ECO:0007669"/>
    <property type="project" value="InterPro"/>
</dbReference>
<keyword evidence="8" id="KW-0482">Metalloprotease</keyword>
<evidence type="ECO:0000256" key="8">
    <source>
        <dbReference type="ARBA" id="ARBA00023049"/>
    </source>
</evidence>
<evidence type="ECO:0000256" key="4">
    <source>
        <dbReference type="ARBA" id="ARBA00022723"/>
    </source>
</evidence>
<dbReference type="SUPFAM" id="SSF102712">
    <property type="entry name" value="JAB1/MPN domain"/>
    <property type="match status" value="1"/>
</dbReference>
<dbReference type="GO" id="GO:0006508">
    <property type="term" value="P:proteolysis"/>
    <property type="evidence" value="ECO:0007669"/>
    <property type="project" value="UniProtKB-KW"/>
</dbReference>
<dbReference type="Pfam" id="PF08969">
    <property type="entry name" value="USP8_dimer"/>
    <property type="match status" value="1"/>
</dbReference>
<dbReference type="SUPFAM" id="SSF140856">
    <property type="entry name" value="USP8 N-terminal domain-like"/>
    <property type="match status" value="1"/>
</dbReference>
<name>A0AAV7KFM4_9METZ</name>
<keyword evidence="6" id="KW-0378">Hydrolase</keyword>
<keyword evidence="7" id="KW-0862">Zinc</keyword>
<evidence type="ECO:0000256" key="3">
    <source>
        <dbReference type="ARBA" id="ARBA00022670"/>
    </source>
</evidence>
<dbReference type="Pfam" id="PF01398">
    <property type="entry name" value="JAB"/>
    <property type="match status" value="1"/>
</dbReference>
<comment type="cofactor">
    <cofactor evidence="1">
        <name>Zn(2+)</name>
        <dbReference type="ChEBI" id="CHEBI:29105"/>
    </cofactor>
</comment>
<keyword evidence="4" id="KW-0479">Metal-binding</keyword>
<evidence type="ECO:0000256" key="1">
    <source>
        <dbReference type="ARBA" id="ARBA00001947"/>
    </source>
</evidence>
<evidence type="ECO:0000259" key="10">
    <source>
        <dbReference type="PROSITE" id="PS50249"/>
    </source>
</evidence>
<evidence type="ECO:0000313" key="12">
    <source>
        <dbReference type="Proteomes" id="UP001165289"/>
    </source>
</evidence>
<dbReference type="InterPro" id="IPR000555">
    <property type="entry name" value="JAMM/MPN+_dom"/>
</dbReference>
<dbReference type="GO" id="GO:0046872">
    <property type="term" value="F:metal ion binding"/>
    <property type="evidence" value="ECO:0007669"/>
    <property type="project" value="UniProtKB-KW"/>
</dbReference>
<dbReference type="SMART" id="SM00232">
    <property type="entry name" value="JAB_MPN"/>
    <property type="match status" value="1"/>
</dbReference>
<dbReference type="Gene3D" id="1.20.58.80">
    <property type="entry name" value="Phosphotransferase system, lactose/cellobiose-type IIA subunit"/>
    <property type="match status" value="1"/>
</dbReference>
<dbReference type="GO" id="GO:0005768">
    <property type="term" value="C:endosome"/>
    <property type="evidence" value="ECO:0007669"/>
    <property type="project" value="TreeGrafter"/>
</dbReference>
<evidence type="ECO:0000256" key="9">
    <source>
        <dbReference type="SAM" id="MobiDB-lite"/>
    </source>
</evidence>
<dbReference type="PANTHER" id="PTHR12947">
    <property type="entry name" value="AMSH-LIKE PROTEASE"/>
    <property type="match status" value="1"/>
</dbReference>
<keyword evidence="5" id="KW-0833">Ubl conjugation pathway</keyword>
<feature type="region of interest" description="Disordered" evidence="9">
    <location>
        <begin position="167"/>
        <end position="232"/>
    </location>
</feature>
<evidence type="ECO:0000256" key="2">
    <source>
        <dbReference type="ARBA" id="ARBA00010981"/>
    </source>
</evidence>
<dbReference type="InterPro" id="IPR037518">
    <property type="entry name" value="MPN"/>
</dbReference>
<dbReference type="PANTHER" id="PTHR12947:SF13">
    <property type="entry name" value="FI19924P1"/>
    <property type="match status" value="1"/>
</dbReference>
<evidence type="ECO:0000313" key="11">
    <source>
        <dbReference type="EMBL" id="KAI6660042.1"/>
    </source>
</evidence>
<dbReference type="EMBL" id="JAKMXF010000044">
    <property type="protein sequence ID" value="KAI6660042.1"/>
    <property type="molecule type" value="Genomic_DNA"/>
</dbReference>
<feature type="compositionally biased region" description="Pro residues" evidence="9">
    <location>
        <begin position="203"/>
        <end position="224"/>
    </location>
</feature>
<dbReference type="PROSITE" id="PS50249">
    <property type="entry name" value="MPN"/>
    <property type="match status" value="1"/>
</dbReference>
<dbReference type="GO" id="GO:0070536">
    <property type="term" value="P:protein K63-linked deubiquitination"/>
    <property type="evidence" value="ECO:0007669"/>
    <property type="project" value="InterPro"/>
</dbReference>
<dbReference type="AlphaFoldDB" id="A0AAV7KFM4"/>
<reference evidence="11 12" key="1">
    <citation type="journal article" date="2023" name="BMC Biol.">
        <title>The compact genome of the sponge Oopsacas minuta (Hexactinellida) is lacking key metazoan core genes.</title>
        <authorList>
            <person name="Santini S."/>
            <person name="Schenkelaars Q."/>
            <person name="Jourda C."/>
            <person name="Duchesne M."/>
            <person name="Belahbib H."/>
            <person name="Rocher C."/>
            <person name="Selva M."/>
            <person name="Riesgo A."/>
            <person name="Vervoort M."/>
            <person name="Leys S.P."/>
            <person name="Kodjabachian L."/>
            <person name="Le Bivic A."/>
            <person name="Borchiellini C."/>
            <person name="Claverie J.M."/>
            <person name="Renard E."/>
        </authorList>
    </citation>
    <scope>NUCLEOTIDE SEQUENCE [LARGE SCALE GENOMIC DNA]</scope>
    <source>
        <strain evidence="11">SPO-2</strain>
    </source>
</reference>
<dbReference type="Proteomes" id="UP001165289">
    <property type="component" value="Unassembled WGS sequence"/>
</dbReference>
<feature type="domain" description="MPN" evidence="10">
    <location>
        <begin position="325"/>
        <end position="461"/>
    </location>
</feature>
<keyword evidence="12" id="KW-1185">Reference proteome</keyword>
<comment type="caution">
    <text evidence="11">The sequence shown here is derived from an EMBL/GenBank/DDBJ whole genome shotgun (WGS) entry which is preliminary data.</text>
</comment>
<dbReference type="GO" id="GO:0061578">
    <property type="term" value="F:K63-linked deubiquitinase activity"/>
    <property type="evidence" value="ECO:0007669"/>
    <property type="project" value="InterPro"/>
</dbReference>
<accession>A0AAV7KFM4</accession>